<dbReference type="Proteomes" id="UP001256711">
    <property type="component" value="Unassembled WGS sequence"/>
</dbReference>
<comment type="caution">
    <text evidence="12">The sequence shown here is derived from an EMBL/GenBank/DDBJ whole genome shotgun (WGS) entry which is preliminary data.</text>
</comment>
<dbReference type="InterPro" id="IPR024932">
    <property type="entry name" value="ApbE"/>
</dbReference>
<feature type="binding site" evidence="11">
    <location>
        <position position="147"/>
    </location>
    <ligand>
        <name>Mg(2+)</name>
        <dbReference type="ChEBI" id="CHEBI:18420"/>
    </ligand>
</feature>
<keyword evidence="7 10" id="KW-0460">Magnesium</keyword>
<accession>A0AAW8TX34</accession>
<dbReference type="Gene3D" id="3.10.520.10">
    <property type="entry name" value="ApbE-like domains"/>
    <property type="match status" value="1"/>
</dbReference>
<dbReference type="PIRSF" id="PIRSF006268">
    <property type="entry name" value="ApbE"/>
    <property type="match status" value="1"/>
</dbReference>
<comment type="catalytic activity">
    <reaction evidence="9 10">
        <text>L-threonyl-[protein] + FAD = FMN-L-threonyl-[protein] + AMP + H(+)</text>
        <dbReference type="Rhea" id="RHEA:36847"/>
        <dbReference type="Rhea" id="RHEA-COMP:11060"/>
        <dbReference type="Rhea" id="RHEA-COMP:11061"/>
        <dbReference type="ChEBI" id="CHEBI:15378"/>
        <dbReference type="ChEBI" id="CHEBI:30013"/>
        <dbReference type="ChEBI" id="CHEBI:57692"/>
        <dbReference type="ChEBI" id="CHEBI:74257"/>
        <dbReference type="ChEBI" id="CHEBI:456215"/>
        <dbReference type="EC" id="2.7.1.180"/>
    </reaction>
</comment>
<dbReference type="SUPFAM" id="SSF143631">
    <property type="entry name" value="ApbE-like"/>
    <property type="match status" value="1"/>
</dbReference>
<dbReference type="PANTHER" id="PTHR30040:SF2">
    <property type="entry name" value="FAD:PROTEIN FMN TRANSFERASE"/>
    <property type="match status" value="1"/>
</dbReference>
<evidence type="ECO:0000256" key="6">
    <source>
        <dbReference type="ARBA" id="ARBA00022827"/>
    </source>
</evidence>
<feature type="binding site" evidence="11">
    <location>
        <position position="266"/>
    </location>
    <ligand>
        <name>Mg(2+)</name>
        <dbReference type="ChEBI" id="CHEBI:18420"/>
    </ligand>
</feature>
<dbReference type="EC" id="2.7.1.180" evidence="1 10"/>
<dbReference type="AlphaFoldDB" id="A0AAW8TX34"/>
<evidence type="ECO:0000256" key="9">
    <source>
        <dbReference type="ARBA" id="ARBA00048540"/>
    </source>
</evidence>
<reference evidence="12" key="1">
    <citation type="submission" date="2023-03" db="EMBL/GenBank/DDBJ databases">
        <authorList>
            <person name="Shen W."/>
            <person name="Cai J."/>
        </authorList>
    </citation>
    <scope>NUCLEOTIDE SEQUENCE</scope>
    <source>
        <strain evidence="12">B226-2</strain>
    </source>
</reference>
<evidence type="ECO:0000256" key="1">
    <source>
        <dbReference type="ARBA" id="ARBA00011955"/>
    </source>
</evidence>
<keyword evidence="4 10" id="KW-0808">Transferase</keyword>
<comment type="similarity">
    <text evidence="10">Belongs to the ApbE family.</text>
</comment>
<evidence type="ECO:0000256" key="2">
    <source>
        <dbReference type="ARBA" id="ARBA00016337"/>
    </source>
</evidence>
<sequence length="310" mass="34018">MVQGKRVVRLMGTIIELTIEHEAAESVLDELVTRLTEYEHRFSANDPSSELMQVNCQSGKSPVVVHPELYELIKLGTAHSQALGSQLNIAIGPLVQSWRIGFSDARVPSEAELNAKLALTDPGQIVLDDATHSVFLTKPGMAIDLGSLAKGYIGDRLLAYLQSVGARSGLLNLGGNLLVFGPSPHPQGLWRIGIRDPQGDREEYRLILATPATSVVTSGIYERQLVTGNHRYHHLIDRYTGHPLETDLTSLTILSQKSVDGEIWTTRLFGKEPDEILAILAQTPGIEGILIMKDRQVLTSAQVADHIIWQ</sequence>
<evidence type="ECO:0000256" key="5">
    <source>
        <dbReference type="ARBA" id="ARBA00022723"/>
    </source>
</evidence>
<dbReference type="GO" id="GO:0046872">
    <property type="term" value="F:metal ion binding"/>
    <property type="evidence" value="ECO:0007669"/>
    <property type="project" value="UniProtKB-UniRule"/>
</dbReference>
<dbReference type="GO" id="GO:0016740">
    <property type="term" value="F:transferase activity"/>
    <property type="evidence" value="ECO:0007669"/>
    <property type="project" value="UniProtKB-UniRule"/>
</dbReference>
<evidence type="ECO:0000313" key="12">
    <source>
        <dbReference type="EMBL" id="MDT2809109.1"/>
    </source>
</evidence>
<gene>
    <name evidence="12" type="ORF">P7H43_01200</name>
</gene>
<evidence type="ECO:0000256" key="4">
    <source>
        <dbReference type="ARBA" id="ARBA00022679"/>
    </source>
</evidence>
<dbReference type="PANTHER" id="PTHR30040">
    <property type="entry name" value="THIAMINE BIOSYNTHESIS LIPOPROTEIN APBE"/>
    <property type="match status" value="1"/>
</dbReference>
<evidence type="ECO:0000256" key="11">
    <source>
        <dbReference type="PIRSR" id="PIRSR006268-2"/>
    </source>
</evidence>
<keyword evidence="5 10" id="KW-0479">Metal-binding</keyword>
<name>A0AAW8TX34_9ENTE</name>
<proteinExistence type="inferred from homology"/>
<evidence type="ECO:0000256" key="8">
    <source>
        <dbReference type="ARBA" id="ARBA00031306"/>
    </source>
</evidence>
<evidence type="ECO:0000313" key="13">
    <source>
        <dbReference type="Proteomes" id="UP001256711"/>
    </source>
</evidence>
<dbReference type="Pfam" id="PF02424">
    <property type="entry name" value="ApbE"/>
    <property type="match status" value="1"/>
</dbReference>
<keyword evidence="3 10" id="KW-0285">Flavoprotein</keyword>
<organism evidence="12 13">
    <name type="scientific">Enterococcus asini</name>
    <dbReference type="NCBI Taxonomy" id="57732"/>
    <lineage>
        <taxon>Bacteria</taxon>
        <taxon>Bacillati</taxon>
        <taxon>Bacillota</taxon>
        <taxon>Bacilli</taxon>
        <taxon>Lactobacillales</taxon>
        <taxon>Enterococcaceae</taxon>
        <taxon>Enterococcus</taxon>
    </lineage>
</organism>
<evidence type="ECO:0000256" key="7">
    <source>
        <dbReference type="ARBA" id="ARBA00022842"/>
    </source>
</evidence>
<dbReference type="InterPro" id="IPR003374">
    <property type="entry name" value="ApbE-like_sf"/>
</dbReference>
<comment type="cofactor">
    <cofactor evidence="11">
        <name>Mg(2+)</name>
        <dbReference type="ChEBI" id="CHEBI:18420"/>
    </cofactor>
    <cofactor evidence="11">
        <name>Mn(2+)</name>
        <dbReference type="ChEBI" id="CHEBI:29035"/>
    </cofactor>
    <text evidence="11">Magnesium. Can also use manganese.</text>
</comment>
<evidence type="ECO:0000256" key="3">
    <source>
        <dbReference type="ARBA" id="ARBA00022630"/>
    </source>
</evidence>
<keyword evidence="6 10" id="KW-0274">FAD</keyword>
<dbReference type="EMBL" id="JARQBJ010000001">
    <property type="protein sequence ID" value="MDT2809109.1"/>
    <property type="molecule type" value="Genomic_DNA"/>
</dbReference>
<evidence type="ECO:0000256" key="10">
    <source>
        <dbReference type="PIRNR" id="PIRNR006268"/>
    </source>
</evidence>
<dbReference type="RefSeq" id="WP_311834856.1">
    <property type="nucleotide sequence ID" value="NZ_JARQBJ010000001.1"/>
</dbReference>
<protein>
    <recommendedName>
        <fullName evidence="2 10">FAD:protein FMN transferase</fullName>
        <ecNumber evidence="1 10">2.7.1.180</ecNumber>
    </recommendedName>
    <alternativeName>
        <fullName evidence="8 10">Flavin transferase</fullName>
    </alternativeName>
</protein>